<name>A0A7S4BF18_CHRCT</name>
<accession>A0A7S4BF18</accession>
<dbReference type="AlphaFoldDB" id="A0A7S4BF18"/>
<organism evidence="4">
    <name type="scientific">Chrysotila carterae</name>
    <name type="common">Marine alga</name>
    <name type="synonym">Syracosphaera carterae</name>
    <dbReference type="NCBI Taxonomy" id="13221"/>
    <lineage>
        <taxon>Eukaryota</taxon>
        <taxon>Haptista</taxon>
        <taxon>Haptophyta</taxon>
        <taxon>Prymnesiophyceae</taxon>
        <taxon>Isochrysidales</taxon>
        <taxon>Isochrysidaceae</taxon>
        <taxon>Chrysotila</taxon>
    </lineage>
</organism>
<feature type="domain" description="Autophagy-related protein 13 N-terminal" evidence="3">
    <location>
        <begin position="23"/>
        <end position="209"/>
    </location>
</feature>
<dbReference type="InterPro" id="IPR036570">
    <property type="entry name" value="HORMA_dom_sf"/>
</dbReference>
<dbReference type="InterPro" id="IPR018731">
    <property type="entry name" value="Atg13_N"/>
</dbReference>
<sequence>MAPPTEQATDAQKLAQLIWKCKIKAIEMVINSRITPYLPSMPRLKTNTWFNIECAELPDVRTQLTPWLQHLSTPLQLQIFIDSTASPLIREAVSAQSHEPSLVLLESWLLRYEPSGAKPEGIQWAGFFKRFLVLFRALAAYLRLMPAHRFAASLAKLRAAPVLGYRISLFSDSQLGFPESPPHKAFEFAPPDMHHGKMYISVAYRAESQYSPYTAPQPTSVCCGPPLAGQLIQDYVPFDPGRYSSRGAGDPRNAQSTSQAASSSRHAQMSPQQAPRTAPHCAATSGRASTALPTQQTAYGAAHACRAPAHAPVNIGANADAAGYCSARSSGGRSFEGVRSSPPIQMPEPTSRTREVWATSVQHTPIGSPELSGGSSCNAEVAAALARAGQSPGTPFTPSRTRLTRCHSPTLPEAAQHENAQHSTQASASAATSAANAAANTANAPSASSFAAAAAAAAERVRFNSRADELPFVFEEEIQEPTKRVDAEAALGSFIDEVQQAPSLQLFSSSRRASGSGAVSPLLARSVEDFSSQLDLLRSRFVETSLGGASTTAEQAGEKLRQLAASPLGSPSLHPVSSSRLSPTLDGAMPSALHGYARPTVVSASSRASSANCSLSGSPQEHQRVHLGTPPMAIGVGSKAQAPPQPGPATVRPCSAVAAASDQRAACCADALPADADSTEALLARSPPPDDSLFPLAMPPPR</sequence>
<dbReference type="Pfam" id="PF10033">
    <property type="entry name" value="ATG13"/>
    <property type="match status" value="1"/>
</dbReference>
<feature type="compositionally biased region" description="Low complexity" evidence="2">
    <location>
        <begin position="254"/>
        <end position="270"/>
    </location>
</feature>
<proteinExistence type="predicted"/>
<dbReference type="GO" id="GO:0000407">
    <property type="term" value="C:phagophore assembly site"/>
    <property type="evidence" value="ECO:0007669"/>
    <property type="project" value="TreeGrafter"/>
</dbReference>
<dbReference type="Gene3D" id="3.30.900.10">
    <property type="entry name" value="HORMA domain"/>
    <property type="match status" value="1"/>
</dbReference>
<feature type="region of interest" description="Disordered" evidence="2">
    <location>
        <begin position="242"/>
        <end position="294"/>
    </location>
</feature>
<gene>
    <name evidence="4" type="ORF">PCAR00345_LOCUS16498</name>
</gene>
<evidence type="ECO:0000256" key="2">
    <source>
        <dbReference type="SAM" id="MobiDB-lite"/>
    </source>
</evidence>
<reference evidence="4" key="1">
    <citation type="submission" date="2021-01" db="EMBL/GenBank/DDBJ databases">
        <authorList>
            <person name="Corre E."/>
            <person name="Pelletier E."/>
            <person name="Niang G."/>
            <person name="Scheremetjew M."/>
            <person name="Finn R."/>
            <person name="Kale V."/>
            <person name="Holt S."/>
            <person name="Cochrane G."/>
            <person name="Meng A."/>
            <person name="Brown T."/>
            <person name="Cohen L."/>
        </authorList>
    </citation>
    <scope>NUCLEOTIDE SEQUENCE</scope>
    <source>
        <strain evidence="4">CCMP645</strain>
    </source>
</reference>
<evidence type="ECO:0000259" key="3">
    <source>
        <dbReference type="Pfam" id="PF10033"/>
    </source>
</evidence>
<dbReference type="PANTHER" id="PTHR13430:SF4">
    <property type="entry name" value="AUTOPHAGY-RELATED PROTEIN 13"/>
    <property type="match status" value="1"/>
</dbReference>
<dbReference type="GO" id="GO:1990316">
    <property type="term" value="C:Atg1/ULK1 kinase complex"/>
    <property type="evidence" value="ECO:0007669"/>
    <property type="project" value="InterPro"/>
</dbReference>
<dbReference type="PANTHER" id="PTHR13430">
    <property type="match status" value="1"/>
</dbReference>
<keyword evidence="1" id="KW-0072">Autophagy</keyword>
<dbReference type="GO" id="GO:0034727">
    <property type="term" value="P:piecemeal microautophagy of the nucleus"/>
    <property type="evidence" value="ECO:0007669"/>
    <property type="project" value="TreeGrafter"/>
</dbReference>
<dbReference type="GO" id="GO:0005829">
    <property type="term" value="C:cytosol"/>
    <property type="evidence" value="ECO:0007669"/>
    <property type="project" value="TreeGrafter"/>
</dbReference>
<dbReference type="EMBL" id="HBIZ01026042">
    <property type="protein sequence ID" value="CAE0763886.1"/>
    <property type="molecule type" value="Transcribed_RNA"/>
</dbReference>
<dbReference type="GO" id="GO:0034497">
    <property type="term" value="P:protein localization to phagophore assembly site"/>
    <property type="evidence" value="ECO:0007669"/>
    <property type="project" value="TreeGrafter"/>
</dbReference>
<dbReference type="InterPro" id="IPR040182">
    <property type="entry name" value="ATG13"/>
</dbReference>
<dbReference type="GO" id="GO:0000423">
    <property type="term" value="P:mitophagy"/>
    <property type="evidence" value="ECO:0007669"/>
    <property type="project" value="TreeGrafter"/>
</dbReference>
<feature type="region of interest" description="Disordered" evidence="2">
    <location>
        <begin position="326"/>
        <end position="351"/>
    </location>
</feature>
<protein>
    <recommendedName>
        <fullName evidence="3">Autophagy-related protein 13 N-terminal domain-containing protein</fullName>
    </recommendedName>
</protein>
<feature type="region of interest" description="Disordered" evidence="2">
    <location>
        <begin position="682"/>
        <end position="702"/>
    </location>
</feature>
<evidence type="ECO:0000256" key="1">
    <source>
        <dbReference type="ARBA" id="ARBA00023006"/>
    </source>
</evidence>
<evidence type="ECO:0000313" key="4">
    <source>
        <dbReference type="EMBL" id="CAE0763886.1"/>
    </source>
</evidence>